<keyword evidence="1" id="KW-0472">Membrane</keyword>
<feature type="transmembrane region" description="Helical" evidence="1">
    <location>
        <begin position="303"/>
        <end position="322"/>
    </location>
</feature>
<evidence type="ECO:0000313" key="3">
    <source>
        <dbReference type="EMBL" id="MBP2369154.1"/>
    </source>
</evidence>
<name>A0ABS4VZ12_9PSEU</name>
<feature type="transmembrane region" description="Helical" evidence="1">
    <location>
        <begin position="254"/>
        <end position="282"/>
    </location>
</feature>
<dbReference type="InterPro" id="IPR007349">
    <property type="entry name" value="DUF418"/>
</dbReference>
<protein>
    <submittedName>
        <fullName evidence="3">Membrane protein YeiB</fullName>
    </submittedName>
</protein>
<dbReference type="PANTHER" id="PTHR30590:SF2">
    <property type="entry name" value="INNER MEMBRANE PROTEIN"/>
    <property type="match status" value="1"/>
</dbReference>
<proteinExistence type="predicted"/>
<feature type="transmembrane region" description="Helical" evidence="1">
    <location>
        <begin position="228"/>
        <end position="248"/>
    </location>
</feature>
<dbReference type="RefSeq" id="WP_245350961.1">
    <property type="nucleotide sequence ID" value="NZ_JAGINU010000001.1"/>
</dbReference>
<feature type="transmembrane region" description="Helical" evidence="1">
    <location>
        <begin position="328"/>
        <end position="349"/>
    </location>
</feature>
<feature type="transmembrane region" description="Helical" evidence="1">
    <location>
        <begin position="190"/>
        <end position="207"/>
    </location>
</feature>
<reference evidence="3 4" key="1">
    <citation type="submission" date="2021-03" db="EMBL/GenBank/DDBJ databases">
        <title>Sequencing the genomes of 1000 actinobacteria strains.</title>
        <authorList>
            <person name="Klenk H.-P."/>
        </authorList>
    </citation>
    <scope>NUCLEOTIDE SEQUENCE [LARGE SCALE GENOMIC DNA]</scope>
    <source>
        <strain evidence="3 4">DSM 45256</strain>
    </source>
</reference>
<keyword evidence="1" id="KW-1133">Transmembrane helix</keyword>
<dbReference type="InterPro" id="IPR052529">
    <property type="entry name" value="Bact_Transport_Assoc"/>
</dbReference>
<feature type="transmembrane region" description="Helical" evidence="1">
    <location>
        <begin position="20"/>
        <end position="39"/>
    </location>
</feature>
<comment type="caution">
    <text evidence="3">The sequence shown here is derived from an EMBL/GenBank/DDBJ whole genome shotgun (WGS) entry which is preliminary data.</text>
</comment>
<dbReference type="Pfam" id="PF04235">
    <property type="entry name" value="DUF418"/>
    <property type="match status" value="1"/>
</dbReference>
<feature type="transmembrane region" description="Helical" evidence="1">
    <location>
        <begin position="96"/>
        <end position="124"/>
    </location>
</feature>
<dbReference type="Proteomes" id="UP001519295">
    <property type="component" value="Unassembled WGS sequence"/>
</dbReference>
<evidence type="ECO:0000259" key="2">
    <source>
        <dbReference type="Pfam" id="PF04235"/>
    </source>
</evidence>
<keyword evidence="4" id="KW-1185">Reference proteome</keyword>
<organism evidence="3 4">
    <name type="scientific">Pseudonocardia parietis</name>
    <dbReference type="NCBI Taxonomy" id="570936"/>
    <lineage>
        <taxon>Bacteria</taxon>
        <taxon>Bacillati</taxon>
        <taxon>Actinomycetota</taxon>
        <taxon>Actinomycetes</taxon>
        <taxon>Pseudonocardiales</taxon>
        <taxon>Pseudonocardiaceae</taxon>
        <taxon>Pseudonocardia</taxon>
    </lineage>
</organism>
<gene>
    <name evidence="3" type="ORF">JOF36_004850</name>
</gene>
<dbReference type="EMBL" id="JAGINU010000001">
    <property type="protein sequence ID" value="MBP2369154.1"/>
    <property type="molecule type" value="Genomic_DNA"/>
</dbReference>
<sequence>MTRHGVNSRLVAPDLGRGLMLAWIAVANVALFVLGPYGPRQHVVEDGLADRLVTVLVVGLVDGRAYPLFALLYGYGVARLLQRSDAGPVVLRRRSVGLILVGAVHAVLLFPGDILGLYGVLGFVLVACRSVTDRTLTLWAMAWLVPACAVTAIVHGSSGGGEQRTYLWSFALSDPAAVFPLRAVEWLMTPFALLPVVSAALVGVLAARHRLPERAAELHDRLRSAARVLLGAAVLGGLPSGLVVAGFVPAPGPVGLVALAFVHAVTGVAGGVGAAALLVLFADRAGSWATPMIALGRRSLSGYLFLSLVFAVVLHPLGLGLGERWGTAATTGFAVAVWMAAVGLAAGLARAGRPGPAELVLRRLSGQASWQDAPGRSPDGRT</sequence>
<evidence type="ECO:0000256" key="1">
    <source>
        <dbReference type="SAM" id="Phobius"/>
    </source>
</evidence>
<feature type="transmembrane region" description="Helical" evidence="1">
    <location>
        <begin position="51"/>
        <end position="75"/>
    </location>
</feature>
<evidence type="ECO:0000313" key="4">
    <source>
        <dbReference type="Proteomes" id="UP001519295"/>
    </source>
</evidence>
<keyword evidence="1" id="KW-0812">Transmembrane</keyword>
<dbReference type="PANTHER" id="PTHR30590">
    <property type="entry name" value="INNER MEMBRANE PROTEIN"/>
    <property type="match status" value="1"/>
</dbReference>
<feature type="transmembrane region" description="Helical" evidence="1">
    <location>
        <begin position="136"/>
        <end position="154"/>
    </location>
</feature>
<feature type="domain" description="DUF418" evidence="2">
    <location>
        <begin position="222"/>
        <end position="365"/>
    </location>
</feature>
<accession>A0ABS4VZ12</accession>